<feature type="region of interest" description="Disordered" evidence="1">
    <location>
        <begin position="1"/>
        <end position="21"/>
    </location>
</feature>
<sequence>MVTTDNTANADAGAGVHKNPPRYRNDLWTLDDGFSLGRVGDQVARMALEVEPPFTLGVTGKWGAGKTSVMRRAFATLGGQPIRQERTLAEAGEEGRSEEWENLIWTNEQRVPELDWPSEYFQCSEGIFCIWFSPWQHQNEENPLIPLVREIQAQFQARLQHQFNNLQRLPEKTQKDKKDKEAIQRAWPRCRSNGLAAIKLLGQVGDAALSLTTGSSSSIVSGTIDAIQGWREERNTDANLTELSDGQRFHLLFEDAIDQVLETLLDFSEEGKAGRRKEDASEDSRPRLIFFIDDLDRCEEAVIVRLLEAIKLYLVSHRCVFVLGLDDSAVLDALTRHWQRPEDNNREYLEKLFQAVLSVPLPAKPRVRKAVANQLDVHRIPFSKRLAEDIEQLLEPNPRKIKNFVNGFCATWALHDAADWLKEEATSKVKTSGELPVEEEHERAVRRFLLFHYLRLYHRPVWRLLERQPWSLAILRVVIKGLPDTEPLPLPAQIDRAQQRLLREFYFRAFSHVLAHPAGESDIEEKERGKLWHGNESLDEAVKHFQERQDRKRSDEYLCRLFRALIPEEDYQFNDRYFYLDTGGAPY</sequence>
<evidence type="ECO:0000256" key="1">
    <source>
        <dbReference type="SAM" id="MobiDB-lite"/>
    </source>
</evidence>
<reference evidence="3" key="1">
    <citation type="submission" date="2019-02" db="EMBL/GenBank/DDBJ databases">
        <authorList>
            <person name="Gruber-Vodicka R. H."/>
            <person name="Seah K. B. B."/>
        </authorList>
    </citation>
    <scope>NUCLEOTIDE SEQUENCE</scope>
    <source>
        <strain evidence="3">BECK_BY1</strain>
    </source>
</reference>
<feature type="compositionally biased region" description="Low complexity" evidence="1">
    <location>
        <begin position="1"/>
        <end position="16"/>
    </location>
</feature>
<dbReference type="PANTHER" id="PTHR22674">
    <property type="entry name" value="NTPASE, KAP FAMILY P-LOOP DOMAIN-CONTAINING 1"/>
    <property type="match status" value="1"/>
</dbReference>
<dbReference type="InterPro" id="IPR052754">
    <property type="entry name" value="NTPase_KAP_P-loop"/>
</dbReference>
<evidence type="ECO:0000259" key="2">
    <source>
        <dbReference type="Pfam" id="PF07693"/>
    </source>
</evidence>
<gene>
    <name evidence="3" type="ORF">BECKTUN1418D_GA0071000_101018</name>
</gene>
<feature type="domain" description="KAP NTPase" evidence="2">
    <location>
        <begin position="49"/>
        <end position="408"/>
    </location>
</feature>
<dbReference type="SUPFAM" id="SSF52540">
    <property type="entry name" value="P-loop containing nucleoside triphosphate hydrolases"/>
    <property type="match status" value="1"/>
</dbReference>
<protein>
    <submittedName>
        <fullName evidence="3">KAP family P-loop domain-containing protein</fullName>
    </submittedName>
</protein>
<dbReference type="Gene3D" id="3.40.50.300">
    <property type="entry name" value="P-loop containing nucleotide triphosphate hydrolases"/>
    <property type="match status" value="1"/>
</dbReference>
<evidence type="ECO:0000313" key="3">
    <source>
        <dbReference type="EMBL" id="VFK51699.1"/>
    </source>
</evidence>
<dbReference type="AlphaFoldDB" id="A0A450ZD49"/>
<proteinExistence type="predicted"/>
<dbReference type="PANTHER" id="PTHR22674:SF6">
    <property type="entry name" value="NTPASE KAP FAMILY P-LOOP DOMAIN-CONTAINING PROTEIN 1"/>
    <property type="match status" value="1"/>
</dbReference>
<dbReference type="Pfam" id="PF07693">
    <property type="entry name" value="KAP_NTPase"/>
    <property type="match status" value="1"/>
</dbReference>
<name>A0A450ZD49_9GAMM</name>
<dbReference type="EMBL" id="CAADFX010000010">
    <property type="protein sequence ID" value="VFK51699.1"/>
    <property type="molecule type" value="Genomic_DNA"/>
</dbReference>
<organism evidence="3">
    <name type="scientific">Candidatus Kentrum sp. TUN</name>
    <dbReference type="NCBI Taxonomy" id="2126343"/>
    <lineage>
        <taxon>Bacteria</taxon>
        <taxon>Pseudomonadati</taxon>
        <taxon>Pseudomonadota</taxon>
        <taxon>Gammaproteobacteria</taxon>
        <taxon>Candidatus Kentrum</taxon>
    </lineage>
</organism>
<dbReference type="InterPro" id="IPR011646">
    <property type="entry name" value="KAP_P-loop"/>
</dbReference>
<dbReference type="InterPro" id="IPR027417">
    <property type="entry name" value="P-loop_NTPase"/>
</dbReference>
<accession>A0A450ZD49</accession>